<gene>
    <name evidence="1" type="ORF">SLEP1_g6766</name>
</gene>
<dbReference type="Proteomes" id="UP001054252">
    <property type="component" value="Unassembled WGS sequence"/>
</dbReference>
<name>A0AAV5I677_9ROSI</name>
<reference evidence="1 2" key="1">
    <citation type="journal article" date="2021" name="Commun. Biol.">
        <title>The genome of Shorea leprosula (Dipterocarpaceae) highlights the ecological relevance of drought in aseasonal tropical rainforests.</title>
        <authorList>
            <person name="Ng K.K.S."/>
            <person name="Kobayashi M.J."/>
            <person name="Fawcett J.A."/>
            <person name="Hatakeyama M."/>
            <person name="Paape T."/>
            <person name="Ng C.H."/>
            <person name="Ang C.C."/>
            <person name="Tnah L.H."/>
            <person name="Lee C.T."/>
            <person name="Nishiyama T."/>
            <person name="Sese J."/>
            <person name="O'Brien M.J."/>
            <person name="Copetti D."/>
            <person name="Mohd Noor M.I."/>
            <person name="Ong R.C."/>
            <person name="Putra M."/>
            <person name="Sireger I.Z."/>
            <person name="Indrioko S."/>
            <person name="Kosugi Y."/>
            <person name="Izuno A."/>
            <person name="Isagi Y."/>
            <person name="Lee S.L."/>
            <person name="Shimizu K.K."/>
        </authorList>
    </citation>
    <scope>NUCLEOTIDE SEQUENCE [LARGE SCALE GENOMIC DNA]</scope>
    <source>
        <strain evidence="1">214</strain>
    </source>
</reference>
<evidence type="ECO:0000313" key="2">
    <source>
        <dbReference type="Proteomes" id="UP001054252"/>
    </source>
</evidence>
<protein>
    <submittedName>
        <fullName evidence="1">Uncharacterized protein</fullName>
    </submittedName>
</protein>
<accession>A0AAV5I677</accession>
<evidence type="ECO:0000313" key="1">
    <source>
        <dbReference type="EMBL" id="GKU93141.1"/>
    </source>
</evidence>
<dbReference type="AlphaFoldDB" id="A0AAV5I677"/>
<comment type="caution">
    <text evidence="1">The sequence shown here is derived from an EMBL/GenBank/DDBJ whole genome shotgun (WGS) entry which is preliminary data.</text>
</comment>
<sequence>MVMNSIILPVRVKHWHMSTYISIEPVHPTSGRVY</sequence>
<organism evidence="1 2">
    <name type="scientific">Rubroshorea leprosula</name>
    <dbReference type="NCBI Taxonomy" id="152421"/>
    <lineage>
        <taxon>Eukaryota</taxon>
        <taxon>Viridiplantae</taxon>
        <taxon>Streptophyta</taxon>
        <taxon>Embryophyta</taxon>
        <taxon>Tracheophyta</taxon>
        <taxon>Spermatophyta</taxon>
        <taxon>Magnoliopsida</taxon>
        <taxon>eudicotyledons</taxon>
        <taxon>Gunneridae</taxon>
        <taxon>Pentapetalae</taxon>
        <taxon>rosids</taxon>
        <taxon>malvids</taxon>
        <taxon>Malvales</taxon>
        <taxon>Dipterocarpaceae</taxon>
        <taxon>Rubroshorea</taxon>
    </lineage>
</organism>
<proteinExistence type="predicted"/>
<dbReference type="EMBL" id="BPVZ01000006">
    <property type="protein sequence ID" value="GKU93141.1"/>
    <property type="molecule type" value="Genomic_DNA"/>
</dbReference>
<keyword evidence="2" id="KW-1185">Reference proteome</keyword>